<dbReference type="GO" id="GO:0042245">
    <property type="term" value="P:RNA repair"/>
    <property type="evidence" value="ECO:0007669"/>
    <property type="project" value="TreeGrafter"/>
</dbReference>
<keyword evidence="6" id="KW-0342">GTP-binding</keyword>
<dbReference type="GO" id="GO:0170057">
    <property type="term" value="F:RNA ligase (GTP) activity"/>
    <property type="evidence" value="ECO:0007669"/>
    <property type="project" value="UniProtKB-EC"/>
</dbReference>
<evidence type="ECO:0000256" key="1">
    <source>
        <dbReference type="ARBA" id="ARBA00001936"/>
    </source>
</evidence>
<dbReference type="SUPFAM" id="SSF103365">
    <property type="entry name" value="Hypothetical protein PH1602"/>
    <property type="match status" value="1"/>
</dbReference>
<dbReference type="InterPro" id="IPR036025">
    <property type="entry name" value="RtcB-like_sf"/>
</dbReference>
<dbReference type="GO" id="GO:0005525">
    <property type="term" value="F:GTP binding"/>
    <property type="evidence" value="ECO:0007669"/>
    <property type="project" value="UniProtKB-KW"/>
</dbReference>
<name>A0A6C0JVA9_9ZZZZ</name>
<accession>A0A6C0JVA9</accession>
<comment type="cofactor">
    <cofactor evidence="1">
        <name>Mn(2+)</name>
        <dbReference type="ChEBI" id="CHEBI:29035"/>
    </cofactor>
</comment>
<keyword evidence="3" id="KW-0436">Ligase</keyword>
<dbReference type="GO" id="GO:0003909">
    <property type="term" value="F:DNA ligase activity"/>
    <property type="evidence" value="ECO:0007669"/>
    <property type="project" value="TreeGrafter"/>
</dbReference>
<evidence type="ECO:0000256" key="8">
    <source>
        <dbReference type="ARBA" id="ARBA00047746"/>
    </source>
</evidence>
<dbReference type="EMBL" id="MN740699">
    <property type="protein sequence ID" value="QHU08861.1"/>
    <property type="molecule type" value="Genomic_DNA"/>
</dbReference>
<keyword evidence="4" id="KW-0479">Metal-binding</keyword>
<dbReference type="AlphaFoldDB" id="A0A6C0JVA9"/>
<dbReference type="GO" id="GO:0030145">
    <property type="term" value="F:manganese ion binding"/>
    <property type="evidence" value="ECO:0007669"/>
    <property type="project" value="TreeGrafter"/>
</dbReference>
<protein>
    <recommendedName>
        <fullName evidence="2">3'-phosphate/5'-hydroxy nucleic acid ligase</fullName>
        <ecNumber evidence="2">6.5.1.8</ecNumber>
    </recommendedName>
</protein>
<proteinExistence type="predicted"/>
<dbReference type="EC" id="6.5.1.8" evidence="2"/>
<evidence type="ECO:0000256" key="3">
    <source>
        <dbReference type="ARBA" id="ARBA00022598"/>
    </source>
</evidence>
<comment type="catalytic activity">
    <reaction evidence="8">
        <text>a 3'-end 3'-phospho-ribonucleotide-RNA + a 5'-end dephospho-ribonucleoside-RNA + GTP = a ribonucleotidyl-ribonucleotide-RNA + GMP + diphosphate</text>
        <dbReference type="Rhea" id="RHEA:68076"/>
        <dbReference type="Rhea" id="RHEA-COMP:10463"/>
        <dbReference type="Rhea" id="RHEA-COMP:13936"/>
        <dbReference type="Rhea" id="RHEA-COMP:17355"/>
        <dbReference type="ChEBI" id="CHEBI:33019"/>
        <dbReference type="ChEBI" id="CHEBI:37565"/>
        <dbReference type="ChEBI" id="CHEBI:58115"/>
        <dbReference type="ChEBI" id="CHEBI:83062"/>
        <dbReference type="ChEBI" id="CHEBI:138284"/>
        <dbReference type="ChEBI" id="CHEBI:173118"/>
        <dbReference type="EC" id="6.5.1.8"/>
    </reaction>
</comment>
<evidence type="ECO:0000256" key="7">
    <source>
        <dbReference type="ARBA" id="ARBA00023211"/>
    </source>
</evidence>
<dbReference type="GO" id="GO:0006281">
    <property type="term" value="P:DNA repair"/>
    <property type="evidence" value="ECO:0007669"/>
    <property type="project" value="TreeGrafter"/>
</dbReference>
<organism evidence="9">
    <name type="scientific">viral metagenome</name>
    <dbReference type="NCBI Taxonomy" id="1070528"/>
    <lineage>
        <taxon>unclassified sequences</taxon>
        <taxon>metagenomes</taxon>
        <taxon>organismal metagenomes</taxon>
    </lineage>
</organism>
<dbReference type="InterPro" id="IPR001233">
    <property type="entry name" value="RtcB"/>
</dbReference>
<dbReference type="PANTHER" id="PTHR43749:SF2">
    <property type="entry name" value="RNA-SPLICING LIGASE RTCB"/>
    <property type="match status" value="1"/>
</dbReference>
<dbReference type="Gene3D" id="3.90.1860.10">
    <property type="entry name" value="tRNA-splicing ligase RtcB"/>
    <property type="match status" value="1"/>
</dbReference>
<keyword evidence="5" id="KW-0547">Nucleotide-binding</keyword>
<evidence type="ECO:0000313" key="9">
    <source>
        <dbReference type="EMBL" id="QHU08861.1"/>
    </source>
</evidence>
<dbReference type="PANTHER" id="PTHR43749">
    <property type="entry name" value="RNA-SPLICING LIGASE RTCB"/>
    <property type="match status" value="1"/>
</dbReference>
<dbReference type="InterPro" id="IPR052915">
    <property type="entry name" value="RtcB-like"/>
</dbReference>
<evidence type="ECO:0000256" key="6">
    <source>
        <dbReference type="ARBA" id="ARBA00023134"/>
    </source>
</evidence>
<dbReference type="GO" id="GO:0006396">
    <property type="term" value="P:RNA processing"/>
    <property type="evidence" value="ECO:0007669"/>
    <property type="project" value="InterPro"/>
</dbReference>
<evidence type="ECO:0000256" key="4">
    <source>
        <dbReference type="ARBA" id="ARBA00022723"/>
    </source>
</evidence>
<dbReference type="PROSITE" id="PS01288">
    <property type="entry name" value="UPF0027"/>
    <property type="match status" value="1"/>
</dbReference>
<keyword evidence="7" id="KW-0464">Manganese</keyword>
<evidence type="ECO:0000256" key="5">
    <source>
        <dbReference type="ARBA" id="ARBA00022741"/>
    </source>
</evidence>
<dbReference type="Pfam" id="PF01139">
    <property type="entry name" value="RtcB"/>
    <property type="match status" value="1"/>
</dbReference>
<reference evidence="9" key="1">
    <citation type="journal article" date="2020" name="Nature">
        <title>Giant virus diversity and host interactions through global metagenomics.</title>
        <authorList>
            <person name="Schulz F."/>
            <person name="Roux S."/>
            <person name="Paez-Espino D."/>
            <person name="Jungbluth S."/>
            <person name="Walsh D.A."/>
            <person name="Denef V.J."/>
            <person name="McMahon K.D."/>
            <person name="Konstantinidis K.T."/>
            <person name="Eloe-Fadrosh E.A."/>
            <person name="Kyrpides N.C."/>
            <person name="Woyke T."/>
        </authorList>
    </citation>
    <scope>NUCLEOTIDE SEQUENCE</scope>
    <source>
        <strain evidence="9">GVMAG-S-1064190-84</strain>
    </source>
</reference>
<sequence length="410" mass="45223">MSTQNYEFIEGSAVNIKAWTKNLPIESMAIDQLKNIASLPFIHSHVAVMPDVHAGKGATVGSVIPTNKAIIPAAVGVDIGCGMIAVKTSLTANDLPDNLLNIRLSIESSVPHGRTNNGGVGDRGAWGDVPDDIQFIAMMSLHEDLCELVHKHDGLNSASKRYQNHLGTLGTGNHFIEICLDESDNVWIMLHSGSRGIGNRIGSYFIEKAKSEMEKWYIHLPDSDLAYLPEGSEYFDDYITALDWAQRYAKLNREIMMKNVITAMKSCIPKSFDTDIMAINCHHNYVSKERHFGKNVYVTRKGAVSAQKDQYGIIPGSMGAKSFIVRGLGNRESFCSCSHGAGRRMSRTEARNTFTLDDHIHATEGVECRKDIDVIDETPLAYKDIDIVMAAQSDLVEIVHTLKQVLCVKG</sequence>
<evidence type="ECO:0000256" key="2">
    <source>
        <dbReference type="ARBA" id="ARBA00012726"/>
    </source>
</evidence>